<accession>A0AAV4YFB2</accession>
<reference evidence="1 2" key="1">
    <citation type="submission" date="2021-06" db="EMBL/GenBank/DDBJ databases">
        <title>Caerostris extrusa draft genome.</title>
        <authorList>
            <person name="Kono N."/>
            <person name="Arakawa K."/>
        </authorList>
    </citation>
    <scope>NUCLEOTIDE SEQUENCE [LARGE SCALE GENOMIC DNA]</scope>
</reference>
<comment type="caution">
    <text evidence="1">The sequence shown here is derived from an EMBL/GenBank/DDBJ whole genome shotgun (WGS) entry which is preliminary data.</text>
</comment>
<gene>
    <name evidence="1" type="ORF">CEXT_737041</name>
</gene>
<evidence type="ECO:0000313" key="2">
    <source>
        <dbReference type="Proteomes" id="UP001054945"/>
    </source>
</evidence>
<dbReference type="EMBL" id="BPLR01019199">
    <property type="protein sequence ID" value="GIZ05066.1"/>
    <property type="molecule type" value="Genomic_DNA"/>
</dbReference>
<keyword evidence="2" id="KW-1185">Reference proteome</keyword>
<sequence length="100" mass="11477">MAGILHCLELSSMHHPEIYAATVKPDIWPIMENNLFRDSIRWHSCKKLLQHSKTIQVCKIVPVPTPGFFASFRTAALWDLSSLKRAIHHHQSQKEVFSTS</sequence>
<organism evidence="1 2">
    <name type="scientific">Caerostris extrusa</name>
    <name type="common">Bark spider</name>
    <name type="synonym">Caerostris bankana</name>
    <dbReference type="NCBI Taxonomy" id="172846"/>
    <lineage>
        <taxon>Eukaryota</taxon>
        <taxon>Metazoa</taxon>
        <taxon>Ecdysozoa</taxon>
        <taxon>Arthropoda</taxon>
        <taxon>Chelicerata</taxon>
        <taxon>Arachnida</taxon>
        <taxon>Araneae</taxon>
        <taxon>Araneomorphae</taxon>
        <taxon>Entelegynae</taxon>
        <taxon>Araneoidea</taxon>
        <taxon>Araneidae</taxon>
        <taxon>Caerostris</taxon>
    </lineage>
</organism>
<name>A0AAV4YFB2_CAEEX</name>
<protein>
    <submittedName>
        <fullName evidence="1">Uncharacterized protein</fullName>
    </submittedName>
</protein>
<dbReference type="AlphaFoldDB" id="A0AAV4YFB2"/>
<dbReference type="Proteomes" id="UP001054945">
    <property type="component" value="Unassembled WGS sequence"/>
</dbReference>
<evidence type="ECO:0000313" key="1">
    <source>
        <dbReference type="EMBL" id="GIZ05066.1"/>
    </source>
</evidence>
<proteinExistence type="predicted"/>